<sequence length="118" mass="14010">MFSNYNHFVQKGYGNFEDDDDDIESSQESEQSSQSSQSSEEMDSSGEEEEEHVDPWSRIQNEWMHAMKKDPTFRKVMETRQDLKDTEGYDWLESTELAIDKRKFLLNRLFVKQTVPED</sequence>
<dbReference type="Proteomes" id="UP001159405">
    <property type="component" value="Unassembled WGS sequence"/>
</dbReference>
<comment type="caution">
    <text evidence="2">The sequence shown here is derived from an EMBL/GenBank/DDBJ whole genome shotgun (WGS) entry which is preliminary data.</text>
</comment>
<name>A0ABN8QBY3_9CNID</name>
<feature type="compositionally biased region" description="Acidic residues" evidence="1">
    <location>
        <begin position="16"/>
        <end position="27"/>
    </location>
</feature>
<feature type="compositionally biased region" description="Acidic residues" evidence="1">
    <location>
        <begin position="40"/>
        <end position="52"/>
    </location>
</feature>
<keyword evidence="3" id="KW-1185">Reference proteome</keyword>
<evidence type="ECO:0000256" key="1">
    <source>
        <dbReference type="SAM" id="MobiDB-lite"/>
    </source>
</evidence>
<evidence type="ECO:0000313" key="3">
    <source>
        <dbReference type="Proteomes" id="UP001159405"/>
    </source>
</evidence>
<protein>
    <submittedName>
        <fullName evidence="2">Uncharacterized protein</fullName>
    </submittedName>
</protein>
<proteinExistence type="predicted"/>
<organism evidence="2 3">
    <name type="scientific">Porites lobata</name>
    <dbReference type="NCBI Taxonomy" id="104759"/>
    <lineage>
        <taxon>Eukaryota</taxon>
        <taxon>Metazoa</taxon>
        <taxon>Cnidaria</taxon>
        <taxon>Anthozoa</taxon>
        <taxon>Hexacorallia</taxon>
        <taxon>Scleractinia</taxon>
        <taxon>Fungiina</taxon>
        <taxon>Poritidae</taxon>
        <taxon>Porites</taxon>
    </lineage>
</organism>
<reference evidence="2 3" key="1">
    <citation type="submission" date="2022-05" db="EMBL/GenBank/DDBJ databases">
        <authorList>
            <consortium name="Genoscope - CEA"/>
            <person name="William W."/>
        </authorList>
    </citation>
    <scope>NUCLEOTIDE SEQUENCE [LARGE SCALE GENOMIC DNA]</scope>
</reference>
<accession>A0ABN8QBY3</accession>
<feature type="region of interest" description="Disordered" evidence="1">
    <location>
        <begin position="12"/>
        <end position="59"/>
    </location>
</feature>
<feature type="compositionally biased region" description="Low complexity" evidence="1">
    <location>
        <begin position="28"/>
        <end position="39"/>
    </location>
</feature>
<dbReference type="EMBL" id="CALNXK010000120">
    <property type="protein sequence ID" value="CAH3161532.1"/>
    <property type="molecule type" value="Genomic_DNA"/>
</dbReference>
<evidence type="ECO:0000313" key="2">
    <source>
        <dbReference type="EMBL" id="CAH3161532.1"/>
    </source>
</evidence>
<gene>
    <name evidence="2" type="ORF">PLOB_00004925</name>
</gene>